<accession>A0A7W7GQF0</accession>
<evidence type="ECO:0000313" key="1">
    <source>
        <dbReference type="EMBL" id="MBB4736379.1"/>
    </source>
</evidence>
<dbReference type="InterPro" id="IPR010428">
    <property type="entry name" value="Zincin_1"/>
</dbReference>
<evidence type="ECO:0000313" key="2">
    <source>
        <dbReference type="Proteomes" id="UP000540191"/>
    </source>
</evidence>
<gene>
    <name evidence="1" type="ORF">HDA30_001887</name>
</gene>
<sequence length="138" mass="15474">MSAPTPAPGPDEDASRAPLAWMSEAEFDDAVDAALRRIPDELASLLTNVVVLVEDEYEPEPWEDPDTELFGLFDGYAPTERAEAAFQLPDRIMIFRGPLTRHCASRTELEHEIVVTVMHEVGHFFGVDEQRLHELGWG</sequence>
<reference evidence="1 2" key="1">
    <citation type="submission" date="2020-08" db="EMBL/GenBank/DDBJ databases">
        <title>Sequencing the genomes of 1000 actinobacteria strains.</title>
        <authorList>
            <person name="Klenk H.-P."/>
        </authorList>
    </citation>
    <scope>NUCLEOTIDE SEQUENCE [LARGE SCALE GENOMIC DNA]</scope>
    <source>
        <strain evidence="1 2">DSM 23974</strain>
    </source>
</reference>
<keyword evidence="1" id="KW-0645">Protease</keyword>
<dbReference type="AlphaFoldDB" id="A0A7W7GQF0"/>
<dbReference type="SUPFAM" id="SSF55486">
    <property type="entry name" value="Metalloproteases ('zincins'), catalytic domain"/>
    <property type="match status" value="1"/>
</dbReference>
<dbReference type="CDD" id="cd12952">
    <property type="entry name" value="MMP_ACEL2062"/>
    <property type="match status" value="1"/>
</dbReference>
<dbReference type="Pfam" id="PF06262">
    <property type="entry name" value="Zincin_1"/>
    <property type="match status" value="1"/>
</dbReference>
<proteinExistence type="predicted"/>
<organism evidence="1 2">
    <name type="scientific">Micrococcus cohnii</name>
    <dbReference type="NCBI Taxonomy" id="993416"/>
    <lineage>
        <taxon>Bacteria</taxon>
        <taxon>Bacillati</taxon>
        <taxon>Actinomycetota</taxon>
        <taxon>Actinomycetes</taxon>
        <taxon>Micrococcales</taxon>
        <taxon>Micrococcaceae</taxon>
        <taxon>Micrococcus</taxon>
    </lineage>
</organism>
<dbReference type="Proteomes" id="UP000540191">
    <property type="component" value="Unassembled WGS sequence"/>
</dbReference>
<comment type="caution">
    <text evidence="1">The sequence shown here is derived from an EMBL/GenBank/DDBJ whole genome shotgun (WGS) entry which is preliminary data.</text>
</comment>
<dbReference type="RefSeq" id="WP_246418738.1">
    <property type="nucleotide sequence ID" value="NZ_JACHNA010000001.1"/>
</dbReference>
<dbReference type="Gene3D" id="3.30.2010.20">
    <property type="match status" value="1"/>
</dbReference>
<dbReference type="GO" id="GO:0008233">
    <property type="term" value="F:peptidase activity"/>
    <property type="evidence" value="ECO:0007669"/>
    <property type="project" value="UniProtKB-KW"/>
</dbReference>
<keyword evidence="2" id="KW-1185">Reference proteome</keyword>
<dbReference type="EMBL" id="JACHNA010000001">
    <property type="protein sequence ID" value="MBB4736379.1"/>
    <property type="molecule type" value="Genomic_DNA"/>
</dbReference>
<keyword evidence="1" id="KW-0378">Hydrolase</keyword>
<protein>
    <submittedName>
        <fullName evidence="1">Putative Zn-dependent protease with MMP-like domain</fullName>
    </submittedName>
</protein>
<dbReference type="GO" id="GO:0006508">
    <property type="term" value="P:proteolysis"/>
    <property type="evidence" value="ECO:0007669"/>
    <property type="project" value="UniProtKB-KW"/>
</dbReference>
<dbReference type="InterPro" id="IPR038555">
    <property type="entry name" value="Zincin_1_sf"/>
</dbReference>
<name>A0A7W7GQF0_9MICC</name>